<dbReference type="Gene3D" id="3.30.1490.480">
    <property type="entry name" value="Endolytic murein transglycosylase"/>
    <property type="match status" value="1"/>
</dbReference>
<evidence type="ECO:0000256" key="5">
    <source>
        <dbReference type="ARBA" id="ARBA00023239"/>
    </source>
</evidence>
<dbReference type="PANTHER" id="PTHR30518">
    <property type="entry name" value="ENDOLYTIC MUREIN TRANSGLYCOSYLASE"/>
    <property type="match status" value="1"/>
</dbReference>
<dbReference type="PANTHER" id="PTHR30518:SF2">
    <property type="entry name" value="ENDOLYTIC MUREIN TRANSGLYCOSYLASE"/>
    <property type="match status" value="1"/>
</dbReference>
<evidence type="ECO:0000256" key="1">
    <source>
        <dbReference type="ARBA" id="ARBA00022475"/>
    </source>
</evidence>
<keyword evidence="4 7" id="KW-0472">Membrane</keyword>
<dbReference type="Pfam" id="PF02618">
    <property type="entry name" value="YceG"/>
    <property type="match status" value="1"/>
</dbReference>
<feature type="site" description="Important for catalytic activity" evidence="7">
    <location>
        <position position="221"/>
    </location>
</feature>
<comment type="caution">
    <text evidence="8">The sequence shown here is derived from an EMBL/GenBank/DDBJ whole genome shotgun (WGS) entry which is preliminary data.</text>
</comment>
<comment type="function">
    <text evidence="7">Functions as a peptidoglycan terminase that cleaves nascent peptidoglycan strands endolytically to terminate their elongation.</text>
</comment>
<dbReference type="HAMAP" id="MF_02065">
    <property type="entry name" value="MltG"/>
    <property type="match status" value="1"/>
</dbReference>
<evidence type="ECO:0000256" key="4">
    <source>
        <dbReference type="ARBA" id="ARBA00023136"/>
    </source>
</evidence>
<protein>
    <recommendedName>
        <fullName evidence="7">Endolytic murein transglycosylase</fullName>
        <ecNumber evidence="7">4.2.2.29</ecNumber>
    </recommendedName>
    <alternativeName>
        <fullName evidence="7">Peptidoglycan lytic transglycosylase</fullName>
    </alternativeName>
    <alternativeName>
        <fullName evidence="7">Peptidoglycan polymerization terminase</fullName>
    </alternativeName>
</protein>
<dbReference type="RefSeq" id="WP_283343006.1">
    <property type="nucleotide sequence ID" value="NZ_JASHIF010000002.1"/>
</dbReference>
<keyword evidence="6 7" id="KW-0961">Cell wall biogenesis/degradation</keyword>
<dbReference type="InterPro" id="IPR003770">
    <property type="entry name" value="MLTG-like"/>
</dbReference>
<evidence type="ECO:0000256" key="6">
    <source>
        <dbReference type="ARBA" id="ARBA00023316"/>
    </source>
</evidence>
<evidence type="ECO:0000313" key="9">
    <source>
        <dbReference type="Proteomes" id="UP001236507"/>
    </source>
</evidence>
<evidence type="ECO:0000256" key="3">
    <source>
        <dbReference type="ARBA" id="ARBA00022989"/>
    </source>
</evidence>
<comment type="similarity">
    <text evidence="7">Belongs to the transglycosylase MltG family.</text>
</comment>
<dbReference type="CDD" id="cd08010">
    <property type="entry name" value="MltG_like"/>
    <property type="match status" value="1"/>
</dbReference>
<proteinExistence type="inferred from homology"/>
<evidence type="ECO:0000256" key="2">
    <source>
        <dbReference type="ARBA" id="ARBA00022692"/>
    </source>
</evidence>
<keyword evidence="9" id="KW-1185">Reference proteome</keyword>
<dbReference type="Gene3D" id="3.30.160.60">
    <property type="entry name" value="Classic Zinc Finger"/>
    <property type="match status" value="1"/>
</dbReference>
<dbReference type="EMBL" id="JASHIF010000002">
    <property type="protein sequence ID" value="MDI9857678.1"/>
    <property type="molecule type" value="Genomic_DNA"/>
</dbReference>
<evidence type="ECO:0000313" key="8">
    <source>
        <dbReference type="EMBL" id="MDI9857678.1"/>
    </source>
</evidence>
<gene>
    <name evidence="7 8" type="primary">mltG</name>
    <name evidence="8" type="ORF">QM524_00530</name>
</gene>
<keyword evidence="1 7" id="KW-1003">Cell membrane</keyword>
<dbReference type="EC" id="4.2.2.29" evidence="7"/>
<organism evidence="8 9">
    <name type="scientific">Flectobacillus roseus</name>
    <dbReference type="NCBI Taxonomy" id="502259"/>
    <lineage>
        <taxon>Bacteria</taxon>
        <taxon>Pseudomonadati</taxon>
        <taxon>Bacteroidota</taxon>
        <taxon>Cytophagia</taxon>
        <taxon>Cytophagales</taxon>
        <taxon>Flectobacillaceae</taxon>
        <taxon>Flectobacillus</taxon>
    </lineage>
</organism>
<comment type="catalytic activity">
    <reaction evidence="7">
        <text>a peptidoglycan chain = a peptidoglycan chain with N-acetyl-1,6-anhydromuramyl-[peptide] at the reducing end + a peptidoglycan chain with N-acetylglucosamine at the non-reducing end.</text>
        <dbReference type="EC" id="4.2.2.29"/>
    </reaction>
</comment>
<name>A0ABT6Y282_9BACT</name>
<keyword evidence="5 7" id="KW-0456">Lyase</keyword>
<evidence type="ECO:0000256" key="7">
    <source>
        <dbReference type="HAMAP-Rule" id="MF_02065"/>
    </source>
</evidence>
<dbReference type="Proteomes" id="UP001236507">
    <property type="component" value="Unassembled WGS sequence"/>
</dbReference>
<reference evidence="8 9" key="1">
    <citation type="submission" date="2023-05" db="EMBL/GenBank/DDBJ databases">
        <title>Novel species of genus Flectobacillus isolated from stream in China.</title>
        <authorList>
            <person name="Lu H."/>
        </authorList>
    </citation>
    <scope>NUCLEOTIDE SEQUENCE [LARGE SCALE GENOMIC DNA]</scope>
    <source>
        <strain evidence="8 9">KCTC 42575</strain>
    </source>
</reference>
<keyword evidence="2 7" id="KW-0812">Transmembrane</keyword>
<sequence>MQKNNKLIRYLIITVALFTAMFSYYVWQIAKTPNYQVDEKKGFALLIPKGATFETVWDSLNAHKIVRDELSFKFLAKLLKFHDNVHEGRYMITAEMGNYELLKKLRSGRQDAIRLTFNNIRLKKDLVHKIGNRFQFDSLTFAKMLNDSTIARKYGFTNETIMCMFLPNTYEVYWTVTPNEFFDIMHGWYKKFWTEERKQKAAAIGLNPIQAQIMASIVEAETKKPDEKPRVAGVYMNRLNAKMPLQADPTVVFAHQDFTIKRVNSTLTSIKSPYNTYKVIGLPPGPINLPDLKSIDAVLNYEHHKYMYFCAKEDFSGYHNFAESFEDHLNNARIYQDALNKLNIHSTKK</sequence>
<feature type="transmembrane region" description="Helical" evidence="7">
    <location>
        <begin position="7"/>
        <end position="27"/>
    </location>
</feature>
<accession>A0ABT6Y282</accession>
<dbReference type="NCBIfam" id="TIGR00247">
    <property type="entry name" value="endolytic transglycosylase MltG"/>
    <property type="match status" value="1"/>
</dbReference>
<keyword evidence="3 7" id="KW-1133">Transmembrane helix</keyword>
<comment type="subcellular location">
    <subcellularLocation>
        <location evidence="7">Cell membrane</location>
        <topology evidence="7">Single-pass membrane protein</topology>
    </subcellularLocation>
</comment>